<dbReference type="EMBL" id="JAHOEL010000067">
    <property type="protein sequence ID" value="MBV3393373.1"/>
    <property type="molecule type" value="Genomic_DNA"/>
</dbReference>
<dbReference type="Proteomes" id="UP001197492">
    <property type="component" value="Unassembled WGS sequence"/>
</dbReference>
<dbReference type="EMBL" id="JAHOEF010000069">
    <property type="protein sequence ID" value="MBV3383369.1"/>
    <property type="molecule type" value="Genomic_DNA"/>
</dbReference>
<keyword evidence="5" id="KW-1185">Reference proteome</keyword>
<gene>
    <name evidence="2" type="ORF">KSV97_09120</name>
    <name evidence="3" type="ORF">KSW06_08950</name>
</gene>
<evidence type="ECO:0000313" key="3">
    <source>
        <dbReference type="EMBL" id="MBV3393373.1"/>
    </source>
</evidence>
<evidence type="ECO:0000313" key="2">
    <source>
        <dbReference type="EMBL" id="MBV3383369.1"/>
    </source>
</evidence>
<feature type="domain" description="Transglutaminase-like" evidence="1">
    <location>
        <begin position="62"/>
        <end position="136"/>
    </location>
</feature>
<proteinExistence type="predicted"/>
<reference evidence="2 5" key="1">
    <citation type="submission" date="2021-06" db="EMBL/GenBank/DDBJ databases">
        <title>Collection of gut derived symbiotic bacterial strains cultured from healthy donors.</title>
        <authorList>
            <person name="Lin H."/>
            <person name="Littmann E."/>
            <person name="Pamer E.G."/>
        </authorList>
    </citation>
    <scope>NUCLEOTIDE SEQUENCE</scope>
    <source>
        <strain evidence="3 5">MSK.21.70</strain>
        <strain evidence="2">MSK.21.82</strain>
    </source>
</reference>
<evidence type="ECO:0000259" key="1">
    <source>
        <dbReference type="SMART" id="SM00460"/>
    </source>
</evidence>
<name>A0AAW4MWS1_9FIRM</name>
<dbReference type="PANTHER" id="PTHR33490:SF3">
    <property type="entry name" value="CONSERVED INTEGRAL MEMBRANE PROTEIN"/>
    <property type="match status" value="1"/>
</dbReference>
<organism evidence="2 4">
    <name type="scientific">Catenibacterium mitsuokai</name>
    <dbReference type="NCBI Taxonomy" id="100886"/>
    <lineage>
        <taxon>Bacteria</taxon>
        <taxon>Bacillati</taxon>
        <taxon>Bacillota</taxon>
        <taxon>Erysipelotrichia</taxon>
        <taxon>Erysipelotrichales</taxon>
        <taxon>Coprobacillaceae</taxon>
        <taxon>Catenibacterium</taxon>
    </lineage>
</organism>
<dbReference type="Proteomes" id="UP001196408">
    <property type="component" value="Unassembled WGS sequence"/>
</dbReference>
<comment type="caution">
    <text evidence="2">The sequence shown here is derived from an EMBL/GenBank/DDBJ whole genome shotgun (WGS) entry which is preliminary data.</text>
</comment>
<evidence type="ECO:0000313" key="4">
    <source>
        <dbReference type="Proteomes" id="UP001196408"/>
    </source>
</evidence>
<dbReference type="RefSeq" id="WP_217748076.1">
    <property type="nucleotide sequence ID" value="NZ_JAHOEB010000069.1"/>
</dbReference>
<protein>
    <submittedName>
        <fullName evidence="2">Transglutaminase family protein</fullName>
    </submittedName>
</protein>
<evidence type="ECO:0000313" key="5">
    <source>
        <dbReference type="Proteomes" id="UP001197492"/>
    </source>
</evidence>
<accession>A0AAW4MWS1</accession>
<dbReference type="InterPro" id="IPR002931">
    <property type="entry name" value="Transglutaminase-like"/>
</dbReference>
<dbReference type="Pfam" id="PF01841">
    <property type="entry name" value="Transglut_core"/>
    <property type="match status" value="1"/>
</dbReference>
<dbReference type="SMART" id="SM00460">
    <property type="entry name" value="TGc"/>
    <property type="match status" value="1"/>
</dbReference>
<dbReference type="AlphaFoldDB" id="A0AAW4MWS1"/>
<dbReference type="PANTHER" id="PTHR33490">
    <property type="entry name" value="BLR5614 PROTEIN-RELATED"/>
    <property type="match status" value="1"/>
</dbReference>
<sequence length="236" mass="27716">MDEYLKETHMLNYSHLAIQKLIHDKHWNEINKFERIQSIYNYVRDDILFGYNSDDTIQASKVLADGFGQCNTKGTLFMALLRACDIPCRIHGFTIDKKLQKGAMTGIVYRSAPAHIFHSWVEVYLENQWYELEGFILDEEYLKKLQKRYTKCNGPFCGYGVAVKDFRNPTIDFNRNNTYIQSEGITQDFGIYDCPDNLLKAHHQEMSLIKALAYKYIGRHLMNYNVKKMRRGHYGI</sequence>